<dbReference type="GO" id="GO:0005829">
    <property type="term" value="C:cytosol"/>
    <property type="evidence" value="ECO:0007669"/>
    <property type="project" value="TreeGrafter"/>
</dbReference>
<dbReference type="EMBL" id="JAOUSF010000003">
    <property type="protein sequence ID" value="MCU9613898.1"/>
    <property type="molecule type" value="Genomic_DNA"/>
</dbReference>
<dbReference type="InterPro" id="IPR011545">
    <property type="entry name" value="DEAD/DEAH_box_helicase_dom"/>
</dbReference>
<feature type="domain" description="DEAD-box RNA helicase Q" evidence="10">
    <location>
        <begin position="4"/>
        <end position="32"/>
    </location>
</feature>
<dbReference type="SMART" id="SM00490">
    <property type="entry name" value="HELICc"/>
    <property type="match status" value="1"/>
</dbReference>
<dbReference type="Pfam" id="PF00270">
    <property type="entry name" value="DEAD"/>
    <property type="match status" value="1"/>
</dbReference>
<evidence type="ECO:0000259" key="9">
    <source>
        <dbReference type="PROSITE" id="PS51194"/>
    </source>
</evidence>
<dbReference type="Proteomes" id="UP001209318">
    <property type="component" value="Unassembled WGS sequence"/>
</dbReference>
<keyword evidence="5" id="KW-0963">Cytoplasm</keyword>
<feature type="domain" description="Helicase ATP-binding" evidence="8">
    <location>
        <begin position="35"/>
        <end position="207"/>
    </location>
</feature>
<evidence type="ECO:0000256" key="7">
    <source>
        <dbReference type="SAM" id="MobiDB-lite"/>
    </source>
</evidence>
<evidence type="ECO:0000313" key="11">
    <source>
        <dbReference type="EMBL" id="MCU9613898.1"/>
    </source>
</evidence>
<dbReference type="InterPro" id="IPR044742">
    <property type="entry name" value="DEAD/DEAH_RhlB"/>
</dbReference>
<accession>A0AAE3ISN3</accession>
<evidence type="ECO:0000256" key="1">
    <source>
        <dbReference type="ARBA" id="ARBA00022741"/>
    </source>
</evidence>
<comment type="catalytic activity">
    <reaction evidence="5">
        <text>ATP + H2O = ADP + phosphate + H(+)</text>
        <dbReference type="Rhea" id="RHEA:13065"/>
        <dbReference type="ChEBI" id="CHEBI:15377"/>
        <dbReference type="ChEBI" id="CHEBI:15378"/>
        <dbReference type="ChEBI" id="CHEBI:30616"/>
        <dbReference type="ChEBI" id="CHEBI:43474"/>
        <dbReference type="ChEBI" id="CHEBI:456216"/>
        <dbReference type="EC" id="3.6.4.13"/>
    </reaction>
</comment>
<sequence>MKETKFTKFPLAPFLLGALAEIGFYEPTEIQERIIPKALTGKSIVGQSQTGTGKTHAFLLPILTKIDPEVNEVQAVITAPTRELANQIYHEVLKLTKNAEVELLTKLFVGGTDKNRTIEKLKTQPHIVVGTPGRIYDLVKEKALSIYTAKMMVVDEADMMLDMGFIEDVDKIAASLPGDLQMYVFSATIPENLKPFLKKYMENPLFVQVEPDQKSAKNIEHILIPQRHRNKVDLLINVLQAYNPYLAICFTNTKQNADSLANKLAEKGVKVGIIHGDLPPRERKKMMNQIRNLEFQYIVATDLASRGIDIDGVSHVIHYELPKDLSFYIHRAGRTGRGDYSGISAVIYEENDIMTISKLEKMGITFSNKDLVNGEWVDVQDRNERKNRKKKLPDSKERPIQVKKPNKVKPGYKKKIKNEIETMKKRQRRKGK</sequence>
<dbReference type="GO" id="GO:0033592">
    <property type="term" value="F:RNA strand annealing activity"/>
    <property type="evidence" value="ECO:0007669"/>
    <property type="project" value="TreeGrafter"/>
</dbReference>
<dbReference type="AlphaFoldDB" id="A0AAE3ISN3"/>
<evidence type="ECO:0000256" key="3">
    <source>
        <dbReference type="ARBA" id="ARBA00022806"/>
    </source>
</evidence>
<feature type="domain" description="Helicase C-terminal" evidence="9">
    <location>
        <begin position="237"/>
        <end position="385"/>
    </location>
</feature>
<dbReference type="RefSeq" id="WP_263073133.1">
    <property type="nucleotide sequence ID" value="NZ_JAOUSF010000003.1"/>
</dbReference>
<dbReference type="PROSITE" id="PS51192">
    <property type="entry name" value="HELICASE_ATP_BIND_1"/>
    <property type="match status" value="1"/>
</dbReference>
<dbReference type="Gene3D" id="3.40.50.300">
    <property type="entry name" value="P-loop containing nucleotide triphosphate hydrolases"/>
    <property type="match status" value="2"/>
</dbReference>
<evidence type="ECO:0000256" key="5">
    <source>
        <dbReference type="HAMAP-Rule" id="MF_01494"/>
    </source>
</evidence>
<keyword evidence="12" id="KW-1185">Reference proteome</keyword>
<evidence type="ECO:0000256" key="4">
    <source>
        <dbReference type="ARBA" id="ARBA00022840"/>
    </source>
</evidence>
<dbReference type="PROSITE" id="PS51195">
    <property type="entry name" value="Q_MOTIF"/>
    <property type="match status" value="1"/>
</dbReference>
<keyword evidence="3 5" id="KW-0347">Helicase</keyword>
<feature type="short sequence motif" description="Q motif" evidence="6">
    <location>
        <begin position="4"/>
        <end position="32"/>
    </location>
</feature>
<dbReference type="InterPro" id="IPR014014">
    <property type="entry name" value="RNA_helicase_DEAD_Q_motif"/>
</dbReference>
<name>A0AAE3ISN3_9BACI</name>
<dbReference type="InterPro" id="IPR014001">
    <property type="entry name" value="Helicase_ATP-bd"/>
</dbReference>
<dbReference type="Pfam" id="PF00271">
    <property type="entry name" value="Helicase_C"/>
    <property type="match status" value="1"/>
</dbReference>
<protein>
    <recommendedName>
        <fullName evidence="5">DEAD-box ATP-dependent RNA helicase CshB</fullName>
        <ecNumber evidence="5">3.6.4.13</ecNumber>
    </recommendedName>
</protein>
<reference evidence="11" key="1">
    <citation type="submission" date="2022-10" db="EMBL/GenBank/DDBJ databases">
        <title>Description of Fervidibacillus gen. nov. in the family Fervidibacillaceae fam. nov. with two species, Fervidibacillus albus sp. nov., and Fervidibacillus halotolerans sp. nov., isolated from tidal flat sediments.</title>
        <authorList>
            <person name="Kwon K.K."/>
            <person name="Yang S.-H."/>
        </authorList>
    </citation>
    <scope>NUCLEOTIDE SEQUENCE</scope>
    <source>
        <strain evidence="11">JCM 19140</strain>
    </source>
</reference>
<dbReference type="CDD" id="cd00268">
    <property type="entry name" value="DEADc"/>
    <property type="match status" value="1"/>
</dbReference>
<dbReference type="GO" id="GO:0005524">
    <property type="term" value="F:ATP binding"/>
    <property type="evidence" value="ECO:0007669"/>
    <property type="project" value="UniProtKB-UniRule"/>
</dbReference>
<keyword evidence="4 5" id="KW-0067">ATP-binding</keyword>
<evidence type="ECO:0000259" key="8">
    <source>
        <dbReference type="PROSITE" id="PS51192"/>
    </source>
</evidence>
<dbReference type="CDD" id="cd18787">
    <property type="entry name" value="SF2_C_DEAD"/>
    <property type="match status" value="1"/>
</dbReference>
<dbReference type="GO" id="GO:0005840">
    <property type="term" value="C:ribosome"/>
    <property type="evidence" value="ECO:0007669"/>
    <property type="project" value="TreeGrafter"/>
</dbReference>
<dbReference type="HAMAP" id="MF_01494">
    <property type="entry name" value="DEAD_helicase_CshB"/>
    <property type="match status" value="1"/>
</dbReference>
<feature type="compositionally biased region" description="Basic residues" evidence="7">
    <location>
        <begin position="404"/>
        <end position="416"/>
    </location>
</feature>
<dbReference type="EC" id="3.6.4.13" evidence="5"/>
<dbReference type="PANTHER" id="PTHR47963">
    <property type="entry name" value="DEAD-BOX ATP-DEPENDENT RNA HELICASE 47, MITOCHONDRIAL"/>
    <property type="match status" value="1"/>
</dbReference>
<comment type="caution">
    <text evidence="11">The sequence shown here is derived from an EMBL/GenBank/DDBJ whole genome shotgun (WGS) entry which is preliminary data.</text>
</comment>
<keyword evidence="1 5" id="KW-0547">Nucleotide-binding</keyword>
<dbReference type="InterPro" id="IPR050547">
    <property type="entry name" value="DEAD_box_RNA_helicases"/>
</dbReference>
<evidence type="ECO:0000256" key="6">
    <source>
        <dbReference type="PROSITE-ProRule" id="PRU00552"/>
    </source>
</evidence>
<dbReference type="PROSITE" id="PS51194">
    <property type="entry name" value="HELICASE_CTER"/>
    <property type="match status" value="1"/>
</dbReference>
<dbReference type="SUPFAM" id="SSF52540">
    <property type="entry name" value="P-loop containing nucleoside triphosphate hydrolases"/>
    <property type="match status" value="1"/>
</dbReference>
<feature type="region of interest" description="Disordered" evidence="7">
    <location>
        <begin position="382"/>
        <end position="432"/>
    </location>
</feature>
<gene>
    <name evidence="5" type="primary">cshB</name>
    <name evidence="11" type="ORF">OEV98_10030</name>
</gene>
<evidence type="ECO:0000259" key="10">
    <source>
        <dbReference type="PROSITE" id="PS51195"/>
    </source>
</evidence>
<dbReference type="GO" id="GO:0009409">
    <property type="term" value="P:response to cold"/>
    <property type="evidence" value="ECO:0007669"/>
    <property type="project" value="InterPro"/>
</dbReference>
<evidence type="ECO:0000256" key="2">
    <source>
        <dbReference type="ARBA" id="ARBA00022801"/>
    </source>
</evidence>
<dbReference type="GO" id="GO:0006401">
    <property type="term" value="P:RNA catabolic process"/>
    <property type="evidence" value="ECO:0007669"/>
    <property type="project" value="UniProtKB-UniRule"/>
</dbReference>
<proteinExistence type="inferred from homology"/>
<comment type="subcellular location">
    <subcellularLocation>
        <location evidence="5">Cytoplasm</location>
    </subcellularLocation>
</comment>
<dbReference type="GO" id="GO:0016787">
    <property type="term" value="F:hydrolase activity"/>
    <property type="evidence" value="ECO:0007669"/>
    <property type="project" value="UniProtKB-KW"/>
</dbReference>
<dbReference type="InterPro" id="IPR027417">
    <property type="entry name" value="P-loop_NTPase"/>
</dbReference>
<dbReference type="InterPro" id="IPR030881">
    <property type="entry name" value="CshB"/>
</dbReference>
<keyword evidence="5" id="KW-0694">RNA-binding</keyword>
<dbReference type="PANTHER" id="PTHR47963:SF1">
    <property type="entry name" value="DEAD-BOX ATP-DEPENDENT RNA HELICASE CSHB"/>
    <property type="match status" value="1"/>
</dbReference>
<keyword evidence="5" id="KW-0346">Stress response</keyword>
<dbReference type="GO" id="GO:0003724">
    <property type="term" value="F:RNA helicase activity"/>
    <property type="evidence" value="ECO:0007669"/>
    <property type="project" value="UniProtKB-UniRule"/>
</dbReference>
<dbReference type="InterPro" id="IPR001650">
    <property type="entry name" value="Helicase_C-like"/>
</dbReference>
<evidence type="ECO:0000313" key="12">
    <source>
        <dbReference type="Proteomes" id="UP001209318"/>
    </source>
</evidence>
<comment type="function">
    <text evidence="5">Probable DEAD-box RNA helicase. May work in conjunction with the cold shock proteins to ensure proper initiation of transcription at low and optimal temperatures.</text>
</comment>
<comment type="similarity">
    <text evidence="5">Belongs to the DEAD box helicase family. CshB subfamily.</text>
</comment>
<keyword evidence="2 5" id="KW-0378">Hydrolase</keyword>
<dbReference type="SMART" id="SM00487">
    <property type="entry name" value="DEXDc"/>
    <property type="match status" value="1"/>
</dbReference>
<organism evidence="11 12">
    <name type="scientific">Perspicuibacillus lycopersici</name>
    <dbReference type="NCBI Taxonomy" id="1325689"/>
    <lineage>
        <taxon>Bacteria</taxon>
        <taxon>Bacillati</taxon>
        <taxon>Bacillota</taxon>
        <taxon>Bacilli</taxon>
        <taxon>Bacillales</taxon>
        <taxon>Bacillaceae</taxon>
        <taxon>Perspicuibacillus</taxon>
    </lineage>
</organism>